<comment type="caution">
    <text evidence="9">The sequence shown here is derived from an EMBL/GenBank/DDBJ whole genome shotgun (WGS) entry which is preliminary data.</text>
</comment>
<proteinExistence type="predicted"/>
<keyword evidence="4 6" id="KW-0175">Coiled coil</keyword>
<dbReference type="Gene3D" id="1.10.220.60">
    <property type="entry name" value="GRIP domain"/>
    <property type="match status" value="1"/>
</dbReference>
<accession>A0A9D4E8D8</accession>
<feature type="coiled-coil region" evidence="6">
    <location>
        <begin position="327"/>
        <end position="499"/>
    </location>
</feature>
<feature type="coiled-coil region" evidence="6">
    <location>
        <begin position="660"/>
        <end position="705"/>
    </location>
</feature>
<name>A0A9D4E8D8_DREPO</name>
<evidence type="ECO:0000256" key="7">
    <source>
        <dbReference type="SAM" id="MobiDB-lite"/>
    </source>
</evidence>
<dbReference type="PANTHER" id="PTHR23157">
    <property type="entry name" value="GRIP AND COILED-COIL DOMAIN-CONTAINING PROTEIN 1"/>
    <property type="match status" value="1"/>
</dbReference>
<keyword evidence="3" id="KW-0963">Cytoplasm</keyword>
<feature type="domain" description="GRIP" evidence="8">
    <location>
        <begin position="706"/>
        <end position="756"/>
    </location>
</feature>
<dbReference type="InterPro" id="IPR000237">
    <property type="entry name" value="GRIP_dom"/>
</dbReference>
<evidence type="ECO:0000256" key="3">
    <source>
        <dbReference type="ARBA" id="ARBA00022490"/>
    </source>
</evidence>
<feature type="compositionally biased region" description="Basic and acidic residues" evidence="7">
    <location>
        <begin position="112"/>
        <end position="138"/>
    </location>
</feature>
<dbReference type="SMART" id="SM00755">
    <property type="entry name" value="Grip"/>
    <property type="match status" value="1"/>
</dbReference>
<evidence type="ECO:0000256" key="1">
    <source>
        <dbReference type="ARBA" id="ARBA00004184"/>
    </source>
</evidence>
<evidence type="ECO:0000313" key="10">
    <source>
        <dbReference type="Proteomes" id="UP000828390"/>
    </source>
</evidence>
<organism evidence="9 10">
    <name type="scientific">Dreissena polymorpha</name>
    <name type="common">Zebra mussel</name>
    <name type="synonym">Mytilus polymorpha</name>
    <dbReference type="NCBI Taxonomy" id="45954"/>
    <lineage>
        <taxon>Eukaryota</taxon>
        <taxon>Metazoa</taxon>
        <taxon>Spiralia</taxon>
        <taxon>Lophotrochozoa</taxon>
        <taxon>Mollusca</taxon>
        <taxon>Bivalvia</taxon>
        <taxon>Autobranchia</taxon>
        <taxon>Heteroconchia</taxon>
        <taxon>Euheterodonta</taxon>
        <taxon>Imparidentia</taxon>
        <taxon>Neoheterodontei</taxon>
        <taxon>Myida</taxon>
        <taxon>Dreissenoidea</taxon>
        <taxon>Dreissenidae</taxon>
        <taxon>Dreissena</taxon>
    </lineage>
</organism>
<evidence type="ECO:0000256" key="5">
    <source>
        <dbReference type="ARBA" id="ARBA00023136"/>
    </source>
</evidence>
<dbReference type="GO" id="GO:0005794">
    <property type="term" value="C:Golgi apparatus"/>
    <property type="evidence" value="ECO:0007669"/>
    <property type="project" value="TreeGrafter"/>
</dbReference>
<keyword evidence="10" id="KW-1185">Reference proteome</keyword>
<protein>
    <recommendedName>
        <fullName evidence="8">GRIP domain-containing protein</fullName>
    </recommendedName>
</protein>
<reference evidence="9" key="1">
    <citation type="journal article" date="2019" name="bioRxiv">
        <title>The Genome of the Zebra Mussel, Dreissena polymorpha: A Resource for Invasive Species Research.</title>
        <authorList>
            <person name="McCartney M.A."/>
            <person name="Auch B."/>
            <person name="Kono T."/>
            <person name="Mallez S."/>
            <person name="Zhang Y."/>
            <person name="Obille A."/>
            <person name="Becker A."/>
            <person name="Abrahante J.E."/>
            <person name="Garbe J."/>
            <person name="Badalamenti J.P."/>
            <person name="Herman A."/>
            <person name="Mangelson H."/>
            <person name="Liachko I."/>
            <person name="Sullivan S."/>
            <person name="Sone E.D."/>
            <person name="Koren S."/>
            <person name="Silverstein K.A.T."/>
            <person name="Beckman K.B."/>
            <person name="Gohl D.M."/>
        </authorList>
    </citation>
    <scope>NUCLEOTIDE SEQUENCE</scope>
    <source>
        <strain evidence="9">Duluth1</strain>
        <tissue evidence="9">Whole animal</tissue>
    </source>
</reference>
<dbReference type="AlphaFoldDB" id="A0A9D4E8D8"/>
<dbReference type="PROSITE" id="PS50913">
    <property type="entry name" value="GRIP"/>
    <property type="match status" value="1"/>
</dbReference>
<evidence type="ECO:0000313" key="9">
    <source>
        <dbReference type="EMBL" id="KAH3773567.1"/>
    </source>
</evidence>
<dbReference type="Pfam" id="PF01465">
    <property type="entry name" value="GRIP"/>
    <property type="match status" value="1"/>
</dbReference>
<evidence type="ECO:0000256" key="2">
    <source>
        <dbReference type="ARBA" id="ARBA00004496"/>
    </source>
</evidence>
<gene>
    <name evidence="9" type="ORF">DPMN_174929</name>
</gene>
<evidence type="ECO:0000256" key="4">
    <source>
        <dbReference type="ARBA" id="ARBA00023054"/>
    </source>
</evidence>
<comment type="subcellular location">
    <subcellularLocation>
        <location evidence="2">Cytoplasm</location>
    </subcellularLocation>
    <subcellularLocation>
        <location evidence="1">Endomembrane system</location>
        <topology evidence="1">Peripheral membrane protein</topology>
    </subcellularLocation>
</comment>
<feature type="region of interest" description="Disordered" evidence="7">
    <location>
        <begin position="107"/>
        <end position="162"/>
    </location>
</feature>
<feature type="coiled-coil region" evidence="6">
    <location>
        <begin position="533"/>
        <end position="593"/>
    </location>
</feature>
<dbReference type="PANTHER" id="PTHR23157:SF25">
    <property type="entry name" value="GRIP AND COILED-COIL DOMAIN-CONTAINING PROTEIN 1"/>
    <property type="match status" value="1"/>
</dbReference>
<feature type="coiled-coil region" evidence="6">
    <location>
        <begin position="189"/>
        <end position="287"/>
    </location>
</feature>
<reference evidence="9" key="2">
    <citation type="submission" date="2020-11" db="EMBL/GenBank/DDBJ databases">
        <authorList>
            <person name="McCartney M.A."/>
            <person name="Auch B."/>
            <person name="Kono T."/>
            <person name="Mallez S."/>
            <person name="Becker A."/>
            <person name="Gohl D.M."/>
            <person name="Silverstein K.A.T."/>
            <person name="Koren S."/>
            <person name="Bechman K.B."/>
            <person name="Herman A."/>
            <person name="Abrahante J.E."/>
            <person name="Garbe J."/>
        </authorList>
    </citation>
    <scope>NUCLEOTIDE SEQUENCE</scope>
    <source>
        <strain evidence="9">Duluth1</strain>
        <tissue evidence="9">Whole animal</tissue>
    </source>
</reference>
<dbReference type="InterPro" id="IPR051952">
    <property type="entry name" value="Golgi-autophagy_related"/>
</dbReference>
<dbReference type="Proteomes" id="UP000828390">
    <property type="component" value="Unassembled WGS sequence"/>
</dbReference>
<dbReference type="EMBL" id="JAIWYP010000009">
    <property type="protein sequence ID" value="KAH3773567.1"/>
    <property type="molecule type" value="Genomic_DNA"/>
</dbReference>
<keyword evidence="5" id="KW-0472">Membrane</keyword>
<sequence length="765" mass="88280">MLNLATDSRFRQIRSVIWQNTRDVASDNTHQHPRRDLTSSSSSHVMITATLKHDMDLERASRGELLRTIEQQKELLDKREQKLRDLIGAYKGVVKEKEALEASVKVLSQGQKSRDQQEVRKGPASDSQGSDRESEEGARPGSDPLNVSKAEDDAGGDFPSQGRLSELQSQVETLSGSLLTLTTQKSKLEASYIADKKSLKQENEELQKKCETLSQKIDSLQKDLASQTQEWRGRVRGQQLEREKEQTDHALMLRELQKLLGQERALREELETKNEELSFSLREQEQVVRDVLSRQDTETAQLRQDLAEARTMLKSERTKSLQPSPQLINLQKEAEELKAQHSILLQEDRARVSESELKARAFGEQCEARIAELESRISELSETVGNYERQRYQDQQNIQRYKDRVSQLEQDNSALCERSRSYGEDEGGNMAEIIERLQRVKLQLKNANTQADHPVNIEELLLDGVCSEHPQVVKYRDELEQVREEFERYRLRAQSVLKNKKEHSPNQEEVLRDHVTELREKIRGLHVQHEDELAHYRQREESLRKSLLNLQDKHKQEALQQTAEHQSQLQELEEEMRRQRDRTVSLLAEKEREIELLRATSTQHIQAVYRSNLEMGGASSERQTSEDEAVTRLLSMPPGGQGETTLLYFAQEQARKDVEISALRKQKREIEITLRDLQVSSSGKQEALYEEIDSLKEEIRKLGRSISREGANLEYLKNVTYKFLICHDPVGKQQMLNAITTILQFSPQEKSSVQSLNKHWWSATS</sequence>
<evidence type="ECO:0000256" key="6">
    <source>
        <dbReference type="SAM" id="Coils"/>
    </source>
</evidence>
<evidence type="ECO:0000259" key="8">
    <source>
        <dbReference type="PROSITE" id="PS50913"/>
    </source>
</evidence>
<feature type="coiled-coil region" evidence="6">
    <location>
        <begin position="62"/>
        <end position="89"/>
    </location>
</feature>
<dbReference type="Gene3D" id="1.20.5.340">
    <property type="match status" value="1"/>
</dbReference>